<keyword evidence="5" id="KW-0732">Signal</keyword>
<evidence type="ECO:0000259" key="6">
    <source>
        <dbReference type="Pfam" id="PF25917"/>
    </source>
</evidence>
<dbReference type="Pfam" id="PF25954">
    <property type="entry name" value="Beta-barrel_RND_2"/>
    <property type="match status" value="1"/>
</dbReference>
<dbReference type="AlphaFoldDB" id="A0A285I181"/>
<dbReference type="InterPro" id="IPR058625">
    <property type="entry name" value="MdtA-like_BSH"/>
</dbReference>
<dbReference type="Proteomes" id="UP000219353">
    <property type="component" value="Unassembled WGS sequence"/>
</dbReference>
<dbReference type="SUPFAM" id="SSF111369">
    <property type="entry name" value="HlyD-like secretion proteins"/>
    <property type="match status" value="1"/>
</dbReference>
<organism evidence="9 10">
    <name type="scientific">Arsukibacterium tuosuense</name>
    <dbReference type="NCBI Taxonomy" id="1323745"/>
    <lineage>
        <taxon>Bacteria</taxon>
        <taxon>Pseudomonadati</taxon>
        <taxon>Pseudomonadota</taxon>
        <taxon>Gammaproteobacteria</taxon>
        <taxon>Chromatiales</taxon>
        <taxon>Chromatiaceae</taxon>
        <taxon>Arsukibacterium</taxon>
    </lineage>
</organism>
<gene>
    <name evidence="9" type="ORF">SAMN06297280_0344</name>
</gene>
<feature type="domain" description="Multidrug resistance protein MdtA-like C-terminal permuted SH3" evidence="8">
    <location>
        <begin position="275"/>
        <end position="331"/>
    </location>
</feature>
<keyword evidence="4" id="KW-0175">Coiled coil</keyword>
<dbReference type="PANTHER" id="PTHR30469">
    <property type="entry name" value="MULTIDRUG RESISTANCE PROTEIN MDTA"/>
    <property type="match status" value="1"/>
</dbReference>
<evidence type="ECO:0000313" key="10">
    <source>
        <dbReference type="Proteomes" id="UP000219353"/>
    </source>
</evidence>
<dbReference type="Gene3D" id="2.40.30.170">
    <property type="match status" value="1"/>
</dbReference>
<keyword evidence="10" id="KW-1185">Reference proteome</keyword>
<evidence type="ECO:0000313" key="9">
    <source>
        <dbReference type="EMBL" id="SNY41718.1"/>
    </source>
</evidence>
<dbReference type="InterPro" id="IPR058627">
    <property type="entry name" value="MdtA-like_C"/>
</dbReference>
<evidence type="ECO:0000259" key="8">
    <source>
        <dbReference type="Pfam" id="PF25967"/>
    </source>
</evidence>
<feature type="signal peptide" evidence="5">
    <location>
        <begin position="1"/>
        <end position="26"/>
    </location>
</feature>
<dbReference type="Gene3D" id="2.40.50.100">
    <property type="match status" value="1"/>
</dbReference>
<dbReference type="RefSeq" id="WP_097109634.1">
    <property type="nucleotide sequence ID" value="NZ_OBEB01000001.1"/>
</dbReference>
<dbReference type="Gene3D" id="2.40.420.20">
    <property type="match status" value="1"/>
</dbReference>
<evidence type="ECO:0000259" key="7">
    <source>
        <dbReference type="Pfam" id="PF25954"/>
    </source>
</evidence>
<feature type="coiled-coil region" evidence="4">
    <location>
        <begin position="95"/>
        <end position="122"/>
    </location>
</feature>
<dbReference type="GO" id="GO:1990281">
    <property type="term" value="C:efflux pump complex"/>
    <property type="evidence" value="ECO:0007669"/>
    <property type="project" value="TreeGrafter"/>
</dbReference>
<dbReference type="OrthoDB" id="9806939at2"/>
<dbReference type="NCBIfam" id="TIGR01730">
    <property type="entry name" value="RND_mfp"/>
    <property type="match status" value="1"/>
</dbReference>
<reference evidence="10" key="1">
    <citation type="submission" date="2017-09" db="EMBL/GenBank/DDBJ databases">
        <authorList>
            <person name="Varghese N."/>
            <person name="Submissions S."/>
        </authorList>
    </citation>
    <scope>NUCLEOTIDE SEQUENCE [LARGE SCALE GENOMIC DNA]</scope>
    <source>
        <strain evidence="10">CGMCC 1.12461</strain>
    </source>
</reference>
<dbReference type="EMBL" id="OBEB01000001">
    <property type="protein sequence ID" value="SNY41718.1"/>
    <property type="molecule type" value="Genomic_DNA"/>
</dbReference>
<evidence type="ECO:0000256" key="1">
    <source>
        <dbReference type="ARBA" id="ARBA00004196"/>
    </source>
</evidence>
<proteinExistence type="inferred from homology"/>
<accession>A0A285I181</accession>
<comment type="similarity">
    <text evidence="2">Belongs to the membrane fusion protein (MFP) (TC 8.A.1) family.</text>
</comment>
<evidence type="ECO:0000256" key="2">
    <source>
        <dbReference type="ARBA" id="ARBA00009477"/>
    </source>
</evidence>
<dbReference type="Pfam" id="PF25917">
    <property type="entry name" value="BSH_RND"/>
    <property type="match status" value="1"/>
</dbReference>
<keyword evidence="3" id="KW-0813">Transport</keyword>
<comment type="subcellular location">
    <subcellularLocation>
        <location evidence="1">Cell envelope</location>
    </subcellularLocation>
</comment>
<dbReference type="GO" id="GO:0015562">
    <property type="term" value="F:efflux transmembrane transporter activity"/>
    <property type="evidence" value="ECO:0007669"/>
    <property type="project" value="TreeGrafter"/>
</dbReference>
<name>A0A285I181_9GAMM</name>
<protein>
    <submittedName>
        <fullName evidence="9">RND family efflux transporter, MFP subunit</fullName>
    </submittedName>
</protein>
<sequence length="349" mass="38131">MTTAWQKAVCLAVSVLVSGISYSAQAQGRGEGRAAQVISMPVEFERVSNRIEAVGSAEAVQSVVIYPAVADKVTAINFIPGQKVQRGDILLELDARRQRVAVDRARIQLADAERTVERLTTSRRQGAIAQSELDDAITARDLINVALTEAETELEDRTVRAPFAGVVGLTDVEVGDRITLQTAITTLDNREQLLINFRAPETALAMLQQQPELTLQPWQGAAINLQAEISQVDSRIDDVNRTIRVRALLDNSADRYRPGMSFRVKLEVRGEAYAVIPEAALLWGATGAYVWLELDNKAKKVDVQIKQRLSGRLLVSAELNEGDMLITEGVQSLRAGQPVQAANVQRAGL</sequence>
<dbReference type="Pfam" id="PF25967">
    <property type="entry name" value="RND-MFP_C"/>
    <property type="match status" value="1"/>
</dbReference>
<dbReference type="PANTHER" id="PTHR30469:SF36">
    <property type="entry name" value="BLL3903 PROTEIN"/>
    <property type="match status" value="1"/>
</dbReference>
<dbReference type="InterPro" id="IPR058792">
    <property type="entry name" value="Beta-barrel_RND_2"/>
</dbReference>
<evidence type="ECO:0000256" key="5">
    <source>
        <dbReference type="SAM" id="SignalP"/>
    </source>
</evidence>
<feature type="domain" description="Multidrug resistance protein MdtA-like barrel-sandwich hybrid" evidence="6">
    <location>
        <begin position="63"/>
        <end position="180"/>
    </location>
</feature>
<evidence type="ECO:0000256" key="4">
    <source>
        <dbReference type="SAM" id="Coils"/>
    </source>
</evidence>
<evidence type="ECO:0000256" key="3">
    <source>
        <dbReference type="ARBA" id="ARBA00022448"/>
    </source>
</evidence>
<dbReference type="InterPro" id="IPR006143">
    <property type="entry name" value="RND_pump_MFP"/>
</dbReference>
<feature type="domain" description="CusB-like beta-barrel" evidence="7">
    <location>
        <begin position="195"/>
        <end position="267"/>
    </location>
</feature>
<dbReference type="Gene3D" id="1.10.287.470">
    <property type="entry name" value="Helix hairpin bin"/>
    <property type="match status" value="1"/>
</dbReference>
<feature type="chain" id="PRO_5012877033" evidence="5">
    <location>
        <begin position="27"/>
        <end position="349"/>
    </location>
</feature>